<evidence type="ECO:0000256" key="1">
    <source>
        <dbReference type="SAM" id="MobiDB-lite"/>
    </source>
</evidence>
<protein>
    <submittedName>
        <fullName evidence="2">LPXTG cell wall anchor domain-containing protein</fullName>
    </submittedName>
</protein>
<dbReference type="Proteomes" id="UP001497744">
    <property type="component" value="Unassembled WGS sequence"/>
</dbReference>
<feature type="compositionally biased region" description="Pro residues" evidence="1">
    <location>
        <begin position="212"/>
        <end position="223"/>
    </location>
</feature>
<evidence type="ECO:0000313" key="3">
    <source>
        <dbReference type="Proteomes" id="UP001497744"/>
    </source>
</evidence>
<dbReference type="EMBL" id="BPLF01000001">
    <property type="protein sequence ID" value="GIX61830.1"/>
    <property type="molecule type" value="Genomic_DNA"/>
</dbReference>
<organism evidence="2 3">
    <name type="scientific">Babesia caballi</name>
    <dbReference type="NCBI Taxonomy" id="5871"/>
    <lineage>
        <taxon>Eukaryota</taxon>
        <taxon>Sar</taxon>
        <taxon>Alveolata</taxon>
        <taxon>Apicomplexa</taxon>
        <taxon>Aconoidasida</taxon>
        <taxon>Piroplasmida</taxon>
        <taxon>Babesiidae</taxon>
        <taxon>Babesia</taxon>
    </lineage>
</organism>
<evidence type="ECO:0000313" key="2">
    <source>
        <dbReference type="EMBL" id="GIX61830.1"/>
    </source>
</evidence>
<feature type="region of interest" description="Disordered" evidence="1">
    <location>
        <begin position="212"/>
        <end position="290"/>
    </location>
</feature>
<accession>A0AAV4LQS5</accession>
<name>A0AAV4LQS5_BABCB</name>
<proteinExistence type="predicted"/>
<gene>
    <name evidence="2" type="ORF">BcabD6B2_12650</name>
</gene>
<dbReference type="RefSeq" id="XP_067713901.1">
    <property type="nucleotide sequence ID" value="XM_067857800.1"/>
</dbReference>
<reference evidence="2 3" key="1">
    <citation type="submission" date="2021-06" db="EMBL/GenBank/DDBJ databases">
        <title>Genome sequence of Babesia caballi.</title>
        <authorList>
            <person name="Yamagishi J."/>
            <person name="Kidaka T."/>
            <person name="Ochi A."/>
        </authorList>
    </citation>
    <scope>NUCLEOTIDE SEQUENCE [LARGE SCALE GENOMIC DNA]</scope>
    <source>
        <strain evidence="2">USDA-D6B2</strain>
    </source>
</reference>
<sequence>MAHARQCTRSVPVPNTLKKALEFFDALYNNVGGPQRALVNELGDKIQNDGYAEHITVTLQNVQQSAHDLRFRIIGNRKAQSYEYYETIKSSSAKDQSCVRYIIGMLVYILPRLLNTLKVLEPKVKDFTDNGWAKQQSNGKGTKDELYLWLTESPSNSDMTRLPGGYLKTEVIGGVGNGLHTSASKLVGGANGCLQKLWQRIQQIANNYPPLLAAPPLPTPGPQPHASASPASSAQSQSSWQHNGSPSQDPRSPSPSFQTRGSPPHQPQSPSVEQPPPEKQPSPVGSDSSTVAIGGAVGATGLVGGGAAVYFLNVGGIRTLIAG</sequence>
<dbReference type="AlphaFoldDB" id="A0AAV4LQS5"/>
<comment type="caution">
    <text evidence="2">The sequence shown here is derived from an EMBL/GenBank/DDBJ whole genome shotgun (WGS) entry which is preliminary data.</text>
</comment>
<feature type="compositionally biased region" description="Low complexity" evidence="1">
    <location>
        <begin position="224"/>
        <end position="256"/>
    </location>
</feature>
<keyword evidence="3" id="KW-1185">Reference proteome</keyword>
<dbReference type="GeneID" id="94193313"/>